<dbReference type="SUPFAM" id="SSF52540">
    <property type="entry name" value="P-loop containing nucleoside triphosphate hydrolases"/>
    <property type="match status" value="1"/>
</dbReference>
<evidence type="ECO:0000256" key="3">
    <source>
        <dbReference type="ARBA" id="ARBA00022840"/>
    </source>
</evidence>
<evidence type="ECO:0000256" key="1">
    <source>
        <dbReference type="ARBA" id="ARBA00022448"/>
    </source>
</evidence>
<dbReference type="GO" id="GO:0005524">
    <property type="term" value="F:ATP binding"/>
    <property type="evidence" value="ECO:0007669"/>
    <property type="project" value="UniProtKB-KW"/>
</dbReference>
<dbReference type="eggNOG" id="COG1136">
    <property type="taxonomic scope" value="Bacteria"/>
</dbReference>
<dbReference type="OrthoDB" id="66958at2"/>
<dbReference type="InterPro" id="IPR003593">
    <property type="entry name" value="AAA+_ATPase"/>
</dbReference>
<keyword evidence="1" id="KW-0813">Transport</keyword>
<keyword evidence="2" id="KW-0547">Nucleotide-binding</keyword>
<dbReference type="InterPro" id="IPR003439">
    <property type="entry name" value="ABC_transporter-like_ATP-bd"/>
</dbReference>
<dbReference type="InterPro" id="IPR027417">
    <property type="entry name" value="P-loop_NTPase"/>
</dbReference>
<feature type="domain" description="ABC transporter" evidence="4">
    <location>
        <begin position="4"/>
        <end position="226"/>
    </location>
</feature>
<keyword evidence="6" id="KW-1185">Reference proteome</keyword>
<evidence type="ECO:0000256" key="2">
    <source>
        <dbReference type="ARBA" id="ARBA00022741"/>
    </source>
</evidence>
<dbReference type="Gene3D" id="3.40.50.300">
    <property type="entry name" value="P-loop containing nucleotide triphosphate hydrolases"/>
    <property type="match status" value="1"/>
</dbReference>
<accession>I4AMH1</accession>
<dbReference type="RefSeq" id="WP_014798591.1">
    <property type="nucleotide sequence ID" value="NC_018018.1"/>
</dbReference>
<dbReference type="PROSITE" id="PS50893">
    <property type="entry name" value="ABC_TRANSPORTER_2"/>
    <property type="match status" value="1"/>
</dbReference>
<dbReference type="InterPro" id="IPR015854">
    <property type="entry name" value="ABC_transpr_LolD-like"/>
</dbReference>
<organism evidence="5 6">
    <name type="scientific">Bernardetia litoralis (strain ATCC 23117 / DSM 6794 / NBRC 15988 / NCIMB 1366 / Fx l1 / Sio-4)</name>
    <name type="common">Flexibacter litoralis</name>
    <dbReference type="NCBI Taxonomy" id="880071"/>
    <lineage>
        <taxon>Bacteria</taxon>
        <taxon>Pseudomonadati</taxon>
        <taxon>Bacteroidota</taxon>
        <taxon>Cytophagia</taxon>
        <taxon>Cytophagales</taxon>
        <taxon>Bernardetiaceae</taxon>
        <taxon>Bernardetia</taxon>
    </lineage>
</organism>
<dbReference type="Pfam" id="PF00005">
    <property type="entry name" value="ABC_tran"/>
    <property type="match status" value="1"/>
</dbReference>
<dbReference type="InterPro" id="IPR017911">
    <property type="entry name" value="MacB-like_ATP-bd"/>
</dbReference>
<dbReference type="GO" id="GO:0005886">
    <property type="term" value="C:plasma membrane"/>
    <property type="evidence" value="ECO:0007669"/>
    <property type="project" value="TreeGrafter"/>
</dbReference>
<dbReference type="GO" id="GO:0016887">
    <property type="term" value="F:ATP hydrolysis activity"/>
    <property type="evidence" value="ECO:0007669"/>
    <property type="project" value="InterPro"/>
</dbReference>
<evidence type="ECO:0000259" key="4">
    <source>
        <dbReference type="PROSITE" id="PS50893"/>
    </source>
</evidence>
<dbReference type="STRING" id="880071.Fleli_2803"/>
<reference evidence="6" key="1">
    <citation type="submission" date="2012-06" db="EMBL/GenBank/DDBJ databases">
        <title>The complete genome of Flexibacter litoralis DSM 6794.</title>
        <authorList>
            <person name="Lucas S."/>
            <person name="Copeland A."/>
            <person name="Lapidus A."/>
            <person name="Glavina del Rio T."/>
            <person name="Dalin E."/>
            <person name="Tice H."/>
            <person name="Bruce D."/>
            <person name="Goodwin L."/>
            <person name="Pitluck S."/>
            <person name="Peters L."/>
            <person name="Ovchinnikova G."/>
            <person name="Lu M."/>
            <person name="Kyrpides N."/>
            <person name="Mavromatis K."/>
            <person name="Ivanova N."/>
            <person name="Brettin T."/>
            <person name="Detter J.C."/>
            <person name="Han C."/>
            <person name="Larimer F."/>
            <person name="Land M."/>
            <person name="Hauser L."/>
            <person name="Markowitz V."/>
            <person name="Cheng J.-F."/>
            <person name="Hugenholtz P."/>
            <person name="Woyke T."/>
            <person name="Wu D."/>
            <person name="Spring S."/>
            <person name="Lang E."/>
            <person name="Kopitz M."/>
            <person name="Brambilla E."/>
            <person name="Klenk H.-P."/>
            <person name="Eisen J.A."/>
        </authorList>
    </citation>
    <scope>NUCLEOTIDE SEQUENCE [LARGE SCALE GENOMIC DNA]</scope>
    <source>
        <strain evidence="6">ATCC 23117 / DSM 6794 / NBRC 15988 / NCIMB 1366 / Sio-4</strain>
    </source>
</reference>
<keyword evidence="3" id="KW-0067">ATP-binding</keyword>
<dbReference type="EMBL" id="CP003345">
    <property type="protein sequence ID" value="AFM05156.1"/>
    <property type="molecule type" value="Genomic_DNA"/>
</dbReference>
<dbReference type="KEGG" id="fli:Fleli_2803"/>
<evidence type="ECO:0000313" key="6">
    <source>
        <dbReference type="Proteomes" id="UP000006054"/>
    </source>
</evidence>
<evidence type="ECO:0000313" key="5">
    <source>
        <dbReference type="EMBL" id="AFM05156.1"/>
    </source>
</evidence>
<dbReference type="Proteomes" id="UP000006054">
    <property type="component" value="Chromosome"/>
</dbReference>
<dbReference type="AlphaFoldDB" id="I4AMH1"/>
<dbReference type="PANTHER" id="PTHR24220:SF86">
    <property type="entry name" value="ABC TRANSPORTER ABCH.1"/>
    <property type="match status" value="1"/>
</dbReference>
<sequence length="227" mass="25370">MLALQTQNLNKIFHKGKSNEFVALSDISLSIKKGSCTLLKGSSGSGKTTLISILAGLTKPTSGSYICLEENVSHWSEKFLTQFRREHIGIVFQHFNLIQGLTVEQNIILPLLPLNYSIKKMESMSKEAATLAHISHKLNQKIDTLSGGELQRTAIARALIRKPAILFADEPTSHLDRKNAVEVFEVFEKLKENGQTIILTTHDEWLKNHSIIDNVIELNDGKLVENK</sequence>
<dbReference type="CDD" id="cd03255">
    <property type="entry name" value="ABC_MJ0796_LolCDE_FtsE"/>
    <property type="match status" value="1"/>
</dbReference>
<proteinExistence type="predicted"/>
<protein>
    <submittedName>
        <fullName evidence="5">ABC-type antimicrobial peptide transport system, ATPase component</fullName>
    </submittedName>
</protein>
<dbReference type="PANTHER" id="PTHR24220">
    <property type="entry name" value="IMPORT ATP-BINDING PROTEIN"/>
    <property type="match status" value="1"/>
</dbReference>
<dbReference type="SMART" id="SM00382">
    <property type="entry name" value="AAA"/>
    <property type="match status" value="1"/>
</dbReference>
<gene>
    <name evidence="5" type="ordered locus">Fleli_2803</name>
</gene>
<name>I4AMH1_BERLS</name>
<dbReference type="GO" id="GO:0022857">
    <property type="term" value="F:transmembrane transporter activity"/>
    <property type="evidence" value="ECO:0007669"/>
    <property type="project" value="TreeGrafter"/>
</dbReference>
<dbReference type="HOGENOM" id="CLU_000604_1_22_10"/>